<name>A0ABU5TGR5_9CYAN</name>
<accession>A0ABU5TGR5</accession>
<dbReference type="Proteomes" id="UP001301388">
    <property type="component" value="Unassembled WGS sequence"/>
</dbReference>
<dbReference type="SUPFAM" id="SSF52266">
    <property type="entry name" value="SGNH hydrolase"/>
    <property type="match status" value="1"/>
</dbReference>
<dbReference type="InterPro" id="IPR031811">
    <property type="entry name" value="ALGX/ALGJ_SGNH-like"/>
</dbReference>
<dbReference type="RefSeq" id="WP_323261001.1">
    <property type="nucleotide sequence ID" value="NZ_JAYGIE010000026.1"/>
</dbReference>
<comment type="pathway">
    <text evidence="2">Glycan biosynthesis; alginate biosynthesis.</text>
</comment>
<keyword evidence="6" id="KW-0016">Alginate biosynthesis</keyword>
<evidence type="ECO:0000256" key="5">
    <source>
        <dbReference type="ARBA" id="ARBA00022764"/>
    </source>
</evidence>
<comment type="caution">
    <text evidence="9">The sequence shown here is derived from an EMBL/GenBank/DDBJ whole genome shotgun (WGS) entry which is preliminary data.</text>
</comment>
<evidence type="ECO:0000313" key="10">
    <source>
        <dbReference type="Proteomes" id="UP001301388"/>
    </source>
</evidence>
<evidence type="ECO:0000256" key="1">
    <source>
        <dbReference type="ARBA" id="ARBA00004418"/>
    </source>
</evidence>
<evidence type="ECO:0000313" key="9">
    <source>
        <dbReference type="EMBL" id="MEA5477455.1"/>
    </source>
</evidence>
<evidence type="ECO:0000259" key="8">
    <source>
        <dbReference type="Pfam" id="PF16822"/>
    </source>
</evidence>
<evidence type="ECO:0000256" key="3">
    <source>
        <dbReference type="ARBA" id="ARBA00022679"/>
    </source>
</evidence>
<evidence type="ECO:0000256" key="7">
    <source>
        <dbReference type="SAM" id="Phobius"/>
    </source>
</evidence>
<keyword evidence="5" id="KW-0574">Periplasm</keyword>
<protein>
    <recommendedName>
        <fullName evidence="8">AlgX/AlgJ SGNH hydrolase-like domain-containing protein</fullName>
    </recommendedName>
</protein>
<gene>
    <name evidence="9" type="ORF">VB774_07460</name>
</gene>
<evidence type="ECO:0000256" key="4">
    <source>
        <dbReference type="ARBA" id="ARBA00022729"/>
    </source>
</evidence>
<reference evidence="9 10" key="1">
    <citation type="submission" date="2023-12" db="EMBL/GenBank/DDBJ databases">
        <title>Baltic Sea Cyanobacteria.</title>
        <authorList>
            <person name="Delbaje E."/>
            <person name="Fewer D.P."/>
            <person name="Shishido T.K."/>
        </authorList>
    </citation>
    <scope>NUCLEOTIDE SEQUENCE [LARGE SCALE GENOMIC DNA]</scope>
    <source>
        <strain evidence="9 10">UHCC 0370</strain>
    </source>
</reference>
<keyword evidence="7" id="KW-0472">Membrane</keyword>
<proteinExistence type="predicted"/>
<evidence type="ECO:0000256" key="6">
    <source>
        <dbReference type="ARBA" id="ARBA00022841"/>
    </source>
</evidence>
<dbReference type="EMBL" id="JAYGIE010000026">
    <property type="protein sequence ID" value="MEA5477455.1"/>
    <property type="molecule type" value="Genomic_DNA"/>
</dbReference>
<dbReference type="Pfam" id="PF16822">
    <property type="entry name" value="ALGX"/>
    <property type="match status" value="1"/>
</dbReference>
<keyword evidence="10" id="KW-1185">Reference proteome</keyword>
<keyword evidence="7" id="KW-1133">Transmembrane helix</keyword>
<feature type="domain" description="AlgX/AlgJ SGNH hydrolase-like" evidence="8">
    <location>
        <begin position="99"/>
        <end position="278"/>
    </location>
</feature>
<keyword evidence="3" id="KW-0808">Transferase</keyword>
<keyword evidence="7" id="KW-0812">Transmembrane</keyword>
<keyword evidence="4" id="KW-0732">Signal</keyword>
<organism evidence="9 10">
    <name type="scientific">Pseudanabaena galeata UHCC 0370</name>
    <dbReference type="NCBI Taxonomy" id="3110310"/>
    <lineage>
        <taxon>Bacteria</taxon>
        <taxon>Bacillati</taxon>
        <taxon>Cyanobacteriota</taxon>
        <taxon>Cyanophyceae</taxon>
        <taxon>Pseudanabaenales</taxon>
        <taxon>Pseudanabaenaceae</taxon>
        <taxon>Pseudanabaena</taxon>
    </lineage>
</organism>
<evidence type="ECO:0000256" key="2">
    <source>
        <dbReference type="ARBA" id="ARBA00005182"/>
    </source>
</evidence>
<feature type="transmembrane region" description="Helical" evidence="7">
    <location>
        <begin position="17"/>
        <end position="35"/>
    </location>
</feature>
<sequence length="374" mass="44224">MQTEHHKNKVSRTFDNLLIVTFIIGLFLPLVLTHNRKESATEKRRLADFPKLEWSQKALTKFPSQFELFFNDHFGLRDQLTQIYSLYSILLKSSSNPKVLIGVDDWLFYVNPLEGNSLEDYRRNAPLTLEELRSWKVGLEEKHSWLKQQGIPYLFIVIPDKYSIYPEYMPKHIRQVGKQTRLDQLIDYMKDSEVPVLDLRPALLQAKQKGQLFYKTDTHWNDFGAAIAQHEILQALQKFYPNLTPMNYSWQNFKLTEYNSGDIANMLNISYFLKEIVPELHKPLLICDKHIVEKHPEDQIKATFFTDCRSNAPKALIFRDSFFIALQPYISQHFAKTVYVWEWPDLNLIKKYQQSNQPNIVIEARVERHLKFIK</sequence>
<comment type="subcellular location">
    <subcellularLocation>
        <location evidence="1">Periplasm</location>
    </subcellularLocation>
</comment>